<dbReference type="Pfam" id="PF12706">
    <property type="entry name" value="Lactamase_B_2"/>
    <property type="match status" value="1"/>
</dbReference>
<dbReference type="InParanoid" id="H8MUA6"/>
<evidence type="ECO:0000313" key="3">
    <source>
        <dbReference type="Proteomes" id="UP000007587"/>
    </source>
</evidence>
<dbReference type="RefSeq" id="WP_014398023.1">
    <property type="nucleotide sequence ID" value="NC_017030.1"/>
</dbReference>
<sequence>MRFAPDVVVDLTPLPDERVGALPFTELLWGLLRRGFEPDASRRLLEDANARLKRPLLRPGAVEDGGPLVDDGVLFPAPGPWWWVLQQGESRWSTRLEPEAVPFVADFLRAVARADTLDEVRAAWPFDAEDFEDALFLATPPEAPWPEPSGPGLYRREHASLLVCSRTTSVLVDPIPLQRRLRHIGSVPGNLAPEALGAVAITHGHVDHWHVPSLLAHLPRRDTPVFVPRVPRVNLLTPQDFSHVLEACGQAVQAPAWGESRRVGDLRVDVLPFHGEQPAPDGPPLPEGLRSWGSCYRFDTGDFSCLVLVDAGDDPAGRMAEVVARSRKAHGPVDVVLACQREFLAPFFGGLSHYWASLPWERLRGLYEDHQAGRLRSSTAGPKGVADLCALAGARYFLPYANGFEGVGRPITDVGWGDGEPSEAVCNAQVREQLARRGATTEVLDWKPGDVARFERGRLVLERGPER</sequence>
<reference evidence="3" key="2">
    <citation type="submission" date="2012-03" db="EMBL/GenBank/DDBJ databases">
        <title>Genome sequence of the fruiting myxobacterium Corallococcus coralloides DSM 2259.</title>
        <authorList>
            <person name="Huntley S."/>
            <person name="Zhang Y."/>
            <person name="Treuner-Lange A."/>
            <person name="Sensen C.W."/>
            <person name="Sogaard-Andersen L."/>
        </authorList>
    </citation>
    <scope>NUCLEOTIDE SEQUENCE [LARGE SCALE GENOMIC DNA]</scope>
    <source>
        <strain evidence="3">ATCC 25202 / DSM 2259 / NBRC 100086 / M2</strain>
    </source>
</reference>
<dbReference type="Proteomes" id="UP000007587">
    <property type="component" value="Chromosome"/>
</dbReference>
<reference evidence="2 3" key="1">
    <citation type="journal article" date="2012" name="J. Bacteriol.">
        <title>Complete Genome Sequence of the Fruiting Myxobacterium Corallococcus coralloides DSM 2259.</title>
        <authorList>
            <person name="Huntley S."/>
            <person name="Zhang Y."/>
            <person name="Treuner-Lange A."/>
            <person name="Kneip S."/>
            <person name="Sensen C.W."/>
            <person name="Sogaard-Andersen L."/>
        </authorList>
    </citation>
    <scope>NUCLEOTIDE SEQUENCE [LARGE SCALE GENOMIC DNA]</scope>
    <source>
        <strain evidence="3">ATCC 25202 / DSM 2259 / NBRC 100086 / M2</strain>
    </source>
</reference>
<accession>H8MUA6</accession>
<dbReference type="eggNOG" id="COG2220">
    <property type="taxonomic scope" value="Bacteria"/>
</dbReference>
<gene>
    <name evidence="2" type="ordered locus">COCOR_05230</name>
</gene>
<dbReference type="KEGG" id="ccx:COCOR_05230"/>
<name>H8MUA6_CORCM</name>
<proteinExistence type="predicted"/>
<protein>
    <submittedName>
        <fullName evidence="2">Metallo-beta-lactamase family protein</fullName>
    </submittedName>
</protein>
<feature type="domain" description="Metallo-beta-lactamase" evidence="1">
    <location>
        <begin position="169"/>
        <end position="279"/>
    </location>
</feature>
<dbReference type="HOGENOM" id="CLU_584894_0_0_7"/>
<dbReference type="STRING" id="1144275.COCOR_05230"/>
<dbReference type="OrthoDB" id="9805728at2"/>
<keyword evidence="3" id="KW-1185">Reference proteome</keyword>
<organism evidence="2 3">
    <name type="scientific">Corallococcus coralloides (strain ATCC 25202 / DSM 2259 / NBRC 100086 / M2)</name>
    <name type="common">Myxococcus coralloides</name>
    <dbReference type="NCBI Taxonomy" id="1144275"/>
    <lineage>
        <taxon>Bacteria</taxon>
        <taxon>Pseudomonadati</taxon>
        <taxon>Myxococcota</taxon>
        <taxon>Myxococcia</taxon>
        <taxon>Myxococcales</taxon>
        <taxon>Cystobacterineae</taxon>
        <taxon>Myxococcaceae</taxon>
        <taxon>Corallococcus</taxon>
    </lineage>
</organism>
<evidence type="ECO:0000259" key="1">
    <source>
        <dbReference type="Pfam" id="PF12706"/>
    </source>
</evidence>
<dbReference type="InterPro" id="IPR001279">
    <property type="entry name" value="Metallo-B-lactamas"/>
</dbReference>
<dbReference type="AlphaFoldDB" id="H8MUA6"/>
<dbReference type="Gene3D" id="3.60.15.10">
    <property type="entry name" value="Ribonuclease Z/Hydroxyacylglutathione hydrolase-like"/>
    <property type="match status" value="1"/>
</dbReference>
<dbReference type="SUPFAM" id="SSF56281">
    <property type="entry name" value="Metallo-hydrolase/oxidoreductase"/>
    <property type="match status" value="1"/>
</dbReference>
<dbReference type="EMBL" id="CP003389">
    <property type="protein sequence ID" value="AFE06268.1"/>
    <property type="molecule type" value="Genomic_DNA"/>
</dbReference>
<evidence type="ECO:0000313" key="2">
    <source>
        <dbReference type="EMBL" id="AFE06268.1"/>
    </source>
</evidence>
<dbReference type="InterPro" id="IPR036866">
    <property type="entry name" value="RibonucZ/Hydroxyglut_hydro"/>
</dbReference>